<feature type="domain" description="HD-GYP" evidence="2">
    <location>
        <begin position="324"/>
        <end position="521"/>
    </location>
</feature>
<dbReference type="InterPro" id="IPR021800">
    <property type="entry name" value="DUF3369"/>
</dbReference>
<evidence type="ECO:0000313" key="3">
    <source>
        <dbReference type="EMBL" id="CRH05939.1"/>
    </source>
</evidence>
<dbReference type="PANTHER" id="PTHR45228">
    <property type="entry name" value="CYCLIC DI-GMP PHOSPHODIESTERASE TM_0186-RELATED"/>
    <property type="match status" value="1"/>
</dbReference>
<dbReference type="SUPFAM" id="SSF52172">
    <property type="entry name" value="CheY-like"/>
    <property type="match status" value="1"/>
</dbReference>
<dbReference type="SUPFAM" id="SSF109604">
    <property type="entry name" value="HD-domain/PDEase-like"/>
    <property type="match status" value="1"/>
</dbReference>
<dbReference type="GO" id="GO:0008081">
    <property type="term" value="F:phosphoric diester hydrolase activity"/>
    <property type="evidence" value="ECO:0007669"/>
    <property type="project" value="UniProtKB-ARBA"/>
</dbReference>
<feature type="domain" description="HD" evidence="1">
    <location>
        <begin position="346"/>
        <end position="470"/>
    </location>
</feature>
<dbReference type="PROSITE" id="PS51832">
    <property type="entry name" value="HD_GYP"/>
    <property type="match status" value="1"/>
</dbReference>
<dbReference type="InterPro" id="IPR011006">
    <property type="entry name" value="CheY-like_superfamily"/>
</dbReference>
<dbReference type="Pfam" id="PF13487">
    <property type="entry name" value="HD_5"/>
    <property type="match status" value="1"/>
</dbReference>
<sequence>MNMLLDDLGLAPEKEIETPQTAASSGPVPWKVMLVDDDEDVHALTKLVLKDTIFAGRGVEFVHGYSAAEGRRLLAQHPDTAVLFLDVVMESDQAGLELVYYIRNVLKNSLLRIVLRTGQPGQAPEASVIIDYDINDYKEKGDLSALKLVTVLVSSLRNYRDLKSIEQSRAGLARIIEATDQLFEISSLQRLASGILMQLVTILGMNENSLMACPSGGVAAVDDPSSGWRVIAGTGCFERHENDLLSETGLCDQERACVHTVLERGESRFEGETFVGIFRIKEKKRALIVLKGDHPLNEVDQDLIRIFSSNISLALENLNLYHEVLETQEEITFTLGEVIEARCKETGNHVRRVAESCYLLGRYMGLPEEEADTLRRAAPLHDLGKIAVADNVLHKPGKLTPDEWAQVQDHVEFGYRVLKRAERSVLKVAAVIAREHHERWDGSGYPRGLKGEDIHLFARITALIDVFDSLLHSRVYKPAWPLEKVLELIRQERGGAFEPAVVDVFLDNLSGFLDIQGHESTDGHEIICG</sequence>
<evidence type="ECO:0000259" key="2">
    <source>
        <dbReference type="PROSITE" id="PS51832"/>
    </source>
</evidence>
<reference evidence="3" key="1">
    <citation type="submission" date="2015-04" db="EMBL/GenBank/DDBJ databases">
        <authorList>
            <person name="Syromyatnikov M.Y."/>
            <person name="Popov V.N."/>
        </authorList>
    </citation>
    <scope>NUCLEOTIDE SEQUENCE</scope>
    <source>
        <strain evidence="3">MO-1</strain>
    </source>
</reference>
<dbReference type="InterPro" id="IPR006674">
    <property type="entry name" value="HD_domain"/>
</dbReference>
<dbReference type="AlphaFoldDB" id="A0A1S7LIL8"/>
<dbReference type="PROSITE" id="PS51831">
    <property type="entry name" value="HD"/>
    <property type="match status" value="1"/>
</dbReference>
<proteinExistence type="predicted"/>
<name>A0A1S7LIL8_MAGMO</name>
<dbReference type="EC" id="3.6.1.-" evidence="3"/>
<dbReference type="SMART" id="SM00471">
    <property type="entry name" value="HDc"/>
    <property type="match status" value="1"/>
</dbReference>
<protein>
    <submittedName>
        <fullName evidence="3">Putative response regulator receiver modulated metal dependent phosphohydrolase</fullName>
        <ecNumber evidence="3">3.6.1.-</ecNumber>
    </submittedName>
</protein>
<keyword evidence="3" id="KW-0378">Hydrolase</keyword>
<organism evidence="3">
    <name type="scientific">Magnetococcus massalia (strain MO-1)</name>
    <dbReference type="NCBI Taxonomy" id="451514"/>
    <lineage>
        <taxon>Bacteria</taxon>
        <taxon>Pseudomonadati</taxon>
        <taxon>Pseudomonadota</taxon>
        <taxon>Magnetococcia</taxon>
        <taxon>Magnetococcales</taxon>
        <taxon>Magnetococcaceae</taxon>
        <taxon>Magnetococcus</taxon>
    </lineage>
</organism>
<accession>A0A1S7LIL8</accession>
<dbReference type="InterPro" id="IPR037522">
    <property type="entry name" value="HD_GYP_dom"/>
</dbReference>
<dbReference type="Gene3D" id="1.10.3210.10">
    <property type="entry name" value="Hypothetical protein af1432"/>
    <property type="match status" value="1"/>
</dbReference>
<gene>
    <name evidence="3" type="ORF">MAGMO_1760</name>
</gene>
<dbReference type="PANTHER" id="PTHR45228:SF9">
    <property type="entry name" value="3'3'-CGAMP-SPECIFIC PHOSPHODIESTERASE 2"/>
    <property type="match status" value="1"/>
</dbReference>
<dbReference type="Gene3D" id="3.40.50.2300">
    <property type="match status" value="1"/>
</dbReference>
<dbReference type="InterPro" id="IPR003607">
    <property type="entry name" value="HD/PDEase_dom"/>
</dbReference>
<dbReference type="CDD" id="cd00077">
    <property type="entry name" value="HDc"/>
    <property type="match status" value="1"/>
</dbReference>
<evidence type="ECO:0000259" key="1">
    <source>
        <dbReference type="PROSITE" id="PS51831"/>
    </source>
</evidence>
<dbReference type="EMBL" id="LO017727">
    <property type="protein sequence ID" value="CRH05939.1"/>
    <property type="molecule type" value="Genomic_DNA"/>
</dbReference>
<dbReference type="Pfam" id="PF11849">
    <property type="entry name" value="DUF3369"/>
    <property type="match status" value="1"/>
</dbReference>
<dbReference type="InterPro" id="IPR052020">
    <property type="entry name" value="Cyclic_di-GMP/3'3'-cGAMP_PDE"/>
</dbReference>